<evidence type="ECO:0000313" key="2">
    <source>
        <dbReference type="Proteomes" id="UP001500403"/>
    </source>
</evidence>
<sequence>MSLREAETPTMNRGSGSAPAHWRCHFVALARFCNPEAAAIQWGDTELSVVVGHGWTVKK</sequence>
<reference evidence="2" key="1">
    <citation type="journal article" date="2019" name="Int. J. Syst. Evol. Microbiol.">
        <title>The Global Catalogue of Microorganisms (GCM) 10K type strain sequencing project: providing services to taxonomists for standard genome sequencing and annotation.</title>
        <authorList>
            <consortium name="The Broad Institute Genomics Platform"/>
            <consortium name="The Broad Institute Genome Sequencing Center for Infectious Disease"/>
            <person name="Wu L."/>
            <person name="Ma J."/>
        </authorList>
    </citation>
    <scope>NUCLEOTIDE SEQUENCE [LARGE SCALE GENOMIC DNA]</scope>
    <source>
        <strain evidence="2">JCM 9088</strain>
    </source>
</reference>
<comment type="caution">
    <text evidence="1">The sequence shown here is derived from an EMBL/GenBank/DDBJ whole genome shotgun (WGS) entry which is preliminary data.</text>
</comment>
<evidence type="ECO:0000313" key="1">
    <source>
        <dbReference type="EMBL" id="GAA2967251.1"/>
    </source>
</evidence>
<dbReference type="Proteomes" id="UP001500403">
    <property type="component" value="Unassembled WGS sequence"/>
</dbReference>
<name>A0ABP6K7D5_9ACTN</name>
<organism evidence="1 2">
    <name type="scientific">Streptomyces enissocaesilis</name>
    <dbReference type="NCBI Taxonomy" id="332589"/>
    <lineage>
        <taxon>Bacteria</taxon>
        <taxon>Bacillati</taxon>
        <taxon>Actinomycetota</taxon>
        <taxon>Actinomycetes</taxon>
        <taxon>Kitasatosporales</taxon>
        <taxon>Streptomycetaceae</taxon>
        <taxon>Streptomyces</taxon>
        <taxon>Streptomyces rochei group</taxon>
    </lineage>
</organism>
<gene>
    <name evidence="1" type="ORF">GCM10010446_61260</name>
</gene>
<proteinExistence type="predicted"/>
<accession>A0ABP6K7D5</accession>
<dbReference type="EMBL" id="BAAAUD010000060">
    <property type="protein sequence ID" value="GAA2967251.1"/>
    <property type="molecule type" value="Genomic_DNA"/>
</dbReference>
<keyword evidence="2" id="KW-1185">Reference proteome</keyword>
<protein>
    <submittedName>
        <fullName evidence="1">Uncharacterized protein</fullName>
    </submittedName>
</protein>